<evidence type="ECO:0000313" key="5">
    <source>
        <dbReference type="EMBL" id="MCK0538291.1"/>
    </source>
</evidence>
<evidence type="ECO:0000313" key="6">
    <source>
        <dbReference type="Proteomes" id="UP001165524"/>
    </source>
</evidence>
<dbReference type="EMBL" id="JALKII010000007">
    <property type="protein sequence ID" value="MCK0538291.1"/>
    <property type="molecule type" value="Genomic_DNA"/>
</dbReference>
<dbReference type="InterPro" id="IPR018062">
    <property type="entry name" value="HTH_AraC-typ_CS"/>
</dbReference>
<dbReference type="InterPro" id="IPR009057">
    <property type="entry name" value="Homeodomain-like_sf"/>
</dbReference>
<reference evidence="5" key="1">
    <citation type="submission" date="2022-04" db="EMBL/GenBank/DDBJ databases">
        <title>Alcanivorax sp. CY1518 draft genome sequence.</title>
        <authorList>
            <person name="Zhao G."/>
            <person name="An M."/>
        </authorList>
    </citation>
    <scope>NUCLEOTIDE SEQUENCE</scope>
    <source>
        <strain evidence="5">CY1518</strain>
    </source>
</reference>
<sequence length="272" mass="29048">MGDREPVDRQGALYVHGGHALMVGCAVDNPPHSHYNASVLLASGAPFLFRHGDGAWQESSGLCVAPCVEQQLRTRDAGVLIMQVDPDGRAFQHFGGRFVASPVIELSAAERAEILAGLPAGPWQGRAAAAFFCHAVTVLGRNAPHPGARDPRVVSVCRMLAEQLEQPPSLAVLAEAVSLSVSRLQHLVKAELGLPLGHYLLWLRVRDTVRRAQYGSSLTEAALAAGFADSAHFSRTFRRMFGLPPSSVLKQHNQVRVEILSSASAGGCNEPG</sequence>
<protein>
    <submittedName>
        <fullName evidence="5">AraC family transcriptional regulator</fullName>
    </submittedName>
</protein>
<dbReference type="Pfam" id="PF12833">
    <property type="entry name" value="HTH_18"/>
    <property type="match status" value="1"/>
</dbReference>
<evidence type="ECO:0000256" key="2">
    <source>
        <dbReference type="ARBA" id="ARBA00023125"/>
    </source>
</evidence>
<dbReference type="PROSITE" id="PS51257">
    <property type="entry name" value="PROKAR_LIPOPROTEIN"/>
    <property type="match status" value="1"/>
</dbReference>
<dbReference type="PRINTS" id="PR00032">
    <property type="entry name" value="HTHARAC"/>
</dbReference>
<comment type="caution">
    <text evidence="5">The sequence shown here is derived from an EMBL/GenBank/DDBJ whole genome shotgun (WGS) entry which is preliminary data.</text>
</comment>
<evidence type="ECO:0000256" key="1">
    <source>
        <dbReference type="ARBA" id="ARBA00023015"/>
    </source>
</evidence>
<keyword evidence="2" id="KW-0238">DNA-binding</keyword>
<dbReference type="InterPro" id="IPR018060">
    <property type="entry name" value="HTH_AraC"/>
</dbReference>
<dbReference type="RefSeq" id="WP_246952779.1">
    <property type="nucleotide sequence ID" value="NZ_JALKII010000007.1"/>
</dbReference>
<evidence type="ECO:0000256" key="3">
    <source>
        <dbReference type="ARBA" id="ARBA00023163"/>
    </source>
</evidence>
<organism evidence="5 6">
    <name type="scientific">Alcanivorax quisquiliarum</name>
    <dbReference type="NCBI Taxonomy" id="2933565"/>
    <lineage>
        <taxon>Bacteria</taxon>
        <taxon>Pseudomonadati</taxon>
        <taxon>Pseudomonadota</taxon>
        <taxon>Gammaproteobacteria</taxon>
        <taxon>Oceanospirillales</taxon>
        <taxon>Alcanivoracaceae</taxon>
        <taxon>Alcanivorax</taxon>
    </lineage>
</organism>
<evidence type="ECO:0000259" key="4">
    <source>
        <dbReference type="PROSITE" id="PS01124"/>
    </source>
</evidence>
<gene>
    <name evidence="5" type="ORF">MU846_11275</name>
</gene>
<keyword evidence="1" id="KW-0805">Transcription regulation</keyword>
<dbReference type="InterPro" id="IPR020449">
    <property type="entry name" value="Tscrpt_reg_AraC-type_HTH"/>
</dbReference>
<dbReference type="Gene3D" id="1.10.10.60">
    <property type="entry name" value="Homeodomain-like"/>
    <property type="match status" value="1"/>
</dbReference>
<dbReference type="SMART" id="SM00342">
    <property type="entry name" value="HTH_ARAC"/>
    <property type="match status" value="1"/>
</dbReference>
<dbReference type="PROSITE" id="PS00041">
    <property type="entry name" value="HTH_ARAC_FAMILY_1"/>
    <property type="match status" value="1"/>
</dbReference>
<keyword evidence="3" id="KW-0804">Transcription</keyword>
<dbReference type="PANTHER" id="PTHR46796">
    <property type="entry name" value="HTH-TYPE TRANSCRIPTIONAL ACTIVATOR RHAS-RELATED"/>
    <property type="match status" value="1"/>
</dbReference>
<dbReference type="SUPFAM" id="SSF46689">
    <property type="entry name" value="Homeodomain-like"/>
    <property type="match status" value="1"/>
</dbReference>
<proteinExistence type="predicted"/>
<feature type="domain" description="HTH araC/xylS-type" evidence="4">
    <location>
        <begin position="154"/>
        <end position="251"/>
    </location>
</feature>
<dbReference type="Proteomes" id="UP001165524">
    <property type="component" value="Unassembled WGS sequence"/>
</dbReference>
<name>A0ABT0E8W8_9GAMM</name>
<dbReference type="PROSITE" id="PS01124">
    <property type="entry name" value="HTH_ARAC_FAMILY_2"/>
    <property type="match status" value="1"/>
</dbReference>
<keyword evidence="6" id="KW-1185">Reference proteome</keyword>
<accession>A0ABT0E8W8</accession>
<dbReference type="InterPro" id="IPR050204">
    <property type="entry name" value="AraC_XylS_family_regulators"/>
</dbReference>